<dbReference type="InterPro" id="IPR000524">
    <property type="entry name" value="Tscrpt_reg_HTH_GntR"/>
</dbReference>
<keyword evidence="6" id="KW-1185">Reference proteome</keyword>
<sequence length="242" mass="28225">MLDEIAFKNLKLPRYIQIRWQLQTLLVSSKWPIDKPIPSEQELIQQYGVSIGTIRKAVECLVEDGFLVKIQGKGTFLKYPDFKFSLTRFFHLKGEQGSSPPLIGEVQHIEVISAVPEINQHLNLSEDTDLIYIERIRRHADVVVLSEKIWLSAKLFHKIKDIPLKKVGNLLYPFYYEHCDQFVMSATEQLSFTTAYIDKYLCDQPVPLVKVCRWAKNMEGKIIEYRESYGLAENFNYKVEIH</sequence>
<dbReference type="PANTHER" id="PTHR44846:SF1">
    <property type="entry name" value="MANNOSYL-D-GLYCERATE TRANSPORT_METABOLISM SYSTEM REPRESSOR MNGR-RELATED"/>
    <property type="match status" value="1"/>
</dbReference>
<dbReference type="InterPro" id="IPR011663">
    <property type="entry name" value="UTRA"/>
</dbReference>
<dbReference type="PANTHER" id="PTHR44846">
    <property type="entry name" value="MANNOSYL-D-GLYCERATE TRANSPORT/METABOLISM SYSTEM REPRESSOR MNGR-RELATED"/>
    <property type="match status" value="1"/>
</dbReference>
<dbReference type="GO" id="GO:0003677">
    <property type="term" value="F:DNA binding"/>
    <property type="evidence" value="ECO:0007669"/>
    <property type="project" value="UniProtKB-KW"/>
</dbReference>
<dbReference type="GO" id="GO:0003700">
    <property type="term" value="F:DNA-binding transcription factor activity"/>
    <property type="evidence" value="ECO:0007669"/>
    <property type="project" value="InterPro"/>
</dbReference>
<dbReference type="CDD" id="cd07377">
    <property type="entry name" value="WHTH_GntR"/>
    <property type="match status" value="1"/>
</dbReference>
<dbReference type="Pfam" id="PF07702">
    <property type="entry name" value="UTRA"/>
    <property type="match status" value="1"/>
</dbReference>
<dbReference type="Proteomes" id="UP000282388">
    <property type="component" value="Unassembled WGS sequence"/>
</dbReference>
<dbReference type="PROSITE" id="PS50949">
    <property type="entry name" value="HTH_GNTR"/>
    <property type="match status" value="1"/>
</dbReference>
<dbReference type="OrthoDB" id="7173258at2"/>
<comment type="caution">
    <text evidence="5">The sequence shown here is derived from an EMBL/GenBank/DDBJ whole genome shotgun (WGS) entry which is preliminary data.</text>
</comment>
<dbReference type="AlphaFoldDB" id="A0A3A8E4N2"/>
<dbReference type="GO" id="GO:0045892">
    <property type="term" value="P:negative regulation of DNA-templated transcription"/>
    <property type="evidence" value="ECO:0007669"/>
    <property type="project" value="TreeGrafter"/>
</dbReference>
<accession>A0A3A8E4N2</accession>
<dbReference type="SUPFAM" id="SSF64288">
    <property type="entry name" value="Chorismate lyase-like"/>
    <property type="match status" value="1"/>
</dbReference>
<protein>
    <submittedName>
        <fullName evidence="5">GntR family transcriptional regulator</fullName>
    </submittedName>
</protein>
<dbReference type="PRINTS" id="PR00035">
    <property type="entry name" value="HTHGNTR"/>
</dbReference>
<organism evidence="5 6">
    <name type="scientific">Acinetobacter tianfuensis</name>
    <dbReference type="NCBI Taxonomy" id="2419603"/>
    <lineage>
        <taxon>Bacteria</taxon>
        <taxon>Pseudomonadati</taxon>
        <taxon>Pseudomonadota</taxon>
        <taxon>Gammaproteobacteria</taxon>
        <taxon>Moraxellales</taxon>
        <taxon>Moraxellaceae</taxon>
        <taxon>Acinetobacter</taxon>
    </lineage>
</organism>
<keyword evidence="3" id="KW-0804">Transcription</keyword>
<dbReference type="InterPro" id="IPR050679">
    <property type="entry name" value="Bact_HTH_transcr_reg"/>
</dbReference>
<feature type="domain" description="HTH gntR-type" evidence="4">
    <location>
        <begin position="12"/>
        <end position="80"/>
    </location>
</feature>
<dbReference type="SUPFAM" id="SSF46785">
    <property type="entry name" value="Winged helix' DNA-binding domain"/>
    <property type="match status" value="1"/>
</dbReference>
<dbReference type="Gene3D" id="3.40.1410.10">
    <property type="entry name" value="Chorismate lyase-like"/>
    <property type="match status" value="1"/>
</dbReference>
<evidence type="ECO:0000313" key="6">
    <source>
        <dbReference type="Proteomes" id="UP000282388"/>
    </source>
</evidence>
<dbReference type="InterPro" id="IPR036390">
    <property type="entry name" value="WH_DNA-bd_sf"/>
</dbReference>
<evidence type="ECO:0000256" key="3">
    <source>
        <dbReference type="ARBA" id="ARBA00023163"/>
    </source>
</evidence>
<proteinExistence type="predicted"/>
<dbReference type="EMBL" id="RAXV01000031">
    <property type="protein sequence ID" value="RKG29867.1"/>
    <property type="molecule type" value="Genomic_DNA"/>
</dbReference>
<keyword evidence="2" id="KW-0238">DNA-binding</keyword>
<keyword evidence="1" id="KW-0805">Transcription regulation</keyword>
<reference evidence="5 6" key="1">
    <citation type="submission" date="2018-09" db="EMBL/GenBank/DDBJ databases">
        <title>The draft genome of Acinetobacter spp. strains.</title>
        <authorList>
            <person name="Qin J."/>
            <person name="Feng Y."/>
            <person name="Zong Z."/>
        </authorList>
    </citation>
    <scope>NUCLEOTIDE SEQUENCE [LARGE SCALE GENOMIC DNA]</scope>
    <source>
        <strain evidence="5 6">WCHAc060012</strain>
    </source>
</reference>
<gene>
    <name evidence="5" type="ORF">D7V32_12975</name>
</gene>
<evidence type="ECO:0000256" key="2">
    <source>
        <dbReference type="ARBA" id="ARBA00023125"/>
    </source>
</evidence>
<dbReference type="Gene3D" id="1.10.10.10">
    <property type="entry name" value="Winged helix-like DNA-binding domain superfamily/Winged helix DNA-binding domain"/>
    <property type="match status" value="1"/>
</dbReference>
<name>A0A3A8E4N2_9GAMM</name>
<evidence type="ECO:0000313" key="5">
    <source>
        <dbReference type="EMBL" id="RKG29867.1"/>
    </source>
</evidence>
<evidence type="ECO:0000256" key="1">
    <source>
        <dbReference type="ARBA" id="ARBA00023015"/>
    </source>
</evidence>
<dbReference type="InterPro" id="IPR036388">
    <property type="entry name" value="WH-like_DNA-bd_sf"/>
</dbReference>
<evidence type="ECO:0000259" key="4">
    <source>
        <dbReference type="PROSITE" id="PS50949"/>
    </source>
</evidence>
<dbReference type="SMART" id="SM00866">
    <property type="entry name" value="UTRA"/>
    <property type="match status" value="1"/>
</dbReference>
<dbReference type="SMART" id="SM00345">
    <property type="entry name" value="HTH_GNTR"/>
    <property type="match status" value="1"/>
</dbReference>
<dbReference type="Pfam" id="PF00392">
    <property type="entry name" value="GntR"/>
    <property type="match status" value="1"/>
</dbReference>
<dbReference type="InterPro" id="IPR028978">
    <property type="entry name" value="Chorismate_lyase_/UTRA_dom_sf"/>
</dbReference>
<dbReference type="RefSeq" id="WP_120403273.1">
    <property type="nucleotide sequence ID" value="NZ_RAXV01000031.1"/>
</dbReference>